<sequence>MSQRLVYIPLISVEKIGKSFTDVPQFVLRQGSKSQNSSYTPPPPPPPHGGFRVSFLASTRDPNVARSSVLPLSSQRGPQKAIPNRLQTIRNSTTSIPLCQFSPVFKTEEWFFLPVFRKFQSGAMMIGPLNL</sequence>
<gene>
    <name evidence="2" type="ORF">AVEN_6948_1</name>
</gene>
<dbReference type="AlphaFoldDB" id="A0A4Y2GM19"/>
<evidence type="ECO:0000256" key="1">
    <source>
        <dbReference type="SAM" id="MobiDB-lite"/>
    </source>
</evidence>
<reference evidence="2 3" key="1">
    <citation type="journal article" date="2019" name="Sci. Rep.">
        <title>Orb-weaving spider Araneus ventricosus genome elucidates the spidroin gene catalogue.</title>
        <authorList>
            <person name="Kono N."/>
            <person name="Nakamura H."/>
            <person name="Ohtoshi R."/>
            <person name="Moran D.A.P."/>
            <person name="Shinohara A."/>
            <person name="Yoshida Y."/>
            <person name="Fujiwara M."/>
            <person name="Mori M."/>
            <person name="Tomita M."/>
            <person name="Arakawa K."/>
        </authorList>
    </citation>
    <scope>NUCLEOTIDE SEQUENCE [LARGE SCALE GENOMIC DNA]</scope>
</reference>
<organism evidence="2 3">
    <name type="scientific">Araneus ventricosus</name>
    <name type="common">Orbweaver spider</name>
    <name type="synonym">Epeira ventricosa</name>
    <dbReference type="NCBI Taxonomy" id="182803"/>
    <lineage>
        <taxon>Eukaryota</taxon>
        <taxon>Metazoa</taxon>
        <taxon>Ecdysozoa</taxon>
        <taxon>Arthropoda</taxon>
        <taxon>Chelicerata</taxon>
        <taxon>Arachnida</taxon>
        <taxon>Araneae</taxon>
        <taxon>Araneomorphae</taxon>
        <taxon>Entelegynae</taxon>
        <taxon>Araneoidea</taxon>
        <taxon>Araneidae</taxon>
        <taxon>Araneus</taxon>
    </lineage>
</organism>
<protein>
    <submittedName>
        <fullName evidence="2">Uncharacterized protein</fullName>
    </submittedName>
</protein>
<name>A0A4Y2GM19_ARAVE</name>
<comment type="caution">
    <text evidence="2">The sequence shown here is derived from an EMBL/GenBank/DDBJ whole genome shotgun (WGS) entry which is preliminary data.</text>
</comment>
<evidence type="ECO:0000313" key="2">
    <source>
        <dbReference type="EMBL" id="GBM54670.1"/>
    </source>
</evidence>
<evidence type="ECO:0000313" key="3">
    <source>
        <dbReference type="Proteomes" id="UP000499080"/>
    </source>
</evidence>
<proteinExistence type="predicted"/>
<dbReference type="Proteomes" id="UP000499080">
    <property type="component" value="Unassembled WGS sequence"/>
</dbReference>
<keyword evidence="3" id="KW-1185">Reference proteome</keyword>
<dbReference type="EMBL" id="BGPR01178447">
    <property type="protein sequence ID" value="GBM54670.1"/>
    <property type="molecule type" value="Genomic_DNA"/>
</dbReference>
<accession>A0A4Y2GM19</accession>
<feature type="region of interest" description="Disordered" evidence="1">
    <location>
        <begin position="31"/>
        <end position="54"/>
    </location>
</feature>